<feature type="compositionally biased region" description="Basic and acidic residues" evidence="6">
    <location>
        <begin position="810"/>
        <end position="833"/>
    </location>
</feature>
<dbReference type="OrthoDB" id="272703at2759"/>
<evidence type="ECO:0000256" key="2">
    <source>
        <dbReference type="ARBA" id="ARBA00022737"/>
    </source>
</evidence>
<dbReference type="Proteomes" id="UP000693970">
    <property type="component" value="Unassembled WGS sequence"/>
</dbReference>
<evidence type="ECO:0000259" key="7">
    <source>
        <dbReference type="PROSITE" id="PS50102"/>
    </source>
</evidence>
<evidence type="ECO:0000256" key="3">
    <source>
        <dbReference type="ARBA" id="ARBA00022884"/>
    </source>
</evidence>
<protein>
    <submittedName>
        <fullName evidence="8">RNP-1 like RNA-binding protein</fullName>
    </submittedName>
</protein>
<feature type="domain" description="RRM" evidence="7">
    <location>
        <begin position="361"/>
        <end position="474"/>
    </location>
</feature>
<feature type="compositionally biased region" description="Basic residues" evidence="6">
    <location>
        <begin position="834"/>
        <end position="845"/>
    </location>
</feature>
<comment type="subcellular location">
    <subcellularLocation>
        <location evidence="1">Nucleus</location>
    </subcellularLocation>
</comment>
<sequence length="890" mass="100007">MTTMTKTTTTAPPNRQKKSVENTVFVRFVPPPQHKVMRHQVEDIFSQIGPIKKSSWINSSSTSSSNTNNKLDDPDAQNVGSSNNSSNSKGYGFVKYVSQQDAQKASQELDNTKIQMEGQEYILKVELASLSASPTKDKRSQTMHKQDKTPSANDGTVSNNNKKVDDNDDGDDALLLKKKSCRIILRNLSFYSKEQQIRRIMEEQFGTIVDIHLPKVQNNLLGFGFVTFADQSSAQKAVDKKQIELHKRTVQMDWSVPKNVHQQQKKQPKETMKDEHVGSVNAKQGGDTADDDNTSDGSSSDSDSDNDDKSENDGEDDNDSLDGSSNDDGESDDEGDVANEDDDGDNTGEQDIHDTSVDKKCCLFLRNLPFDTTRHDLFQLFSKYGFIKGIYLVRDKDTGMLKGTAFVTFSQSSSAQRAIDDAASSTIPEGTSVASFVSQKQATKESTSTGGVLPINKGSLMLKGRKILVDFAVDKETAATFDSKEHQVPSADRRNLYLQAESRVESSSSEPNANNANTWDDLPPQDQKKRQSALKDKTTKLQSPIFFINPHRLSFRNMAKHVDEAGLQQLCQLAVTRGLEKRLVGAKDQIAHWKALGEMTTRDILAKVQTMEANGEEVIPGWVKSVNIKEYIPSVFIDRDFGPSGKKKDAPSRGFGFAEFTHHVHALACLRELNNNPVYSRDYAAGGKAADAMKKKTRKIKKSGTTGGSNDYIGDDGRVHIPRLIVDFTVENKIKAKKQAERRIQQQVNQQKQKLENKEKRKSHNDDADDDDTKKKKSRGAKQREKKRQKRESGEEEKERQAELQAKALADARREMKKERLEQKRRLKEEMKQKSVKPPKKKQKHGKMDEEDEKFEKIVRSYATELEAAREGQQNTKNARAALKEKRWFE</sequence>
<feature type="region of interest" description="Disordered" evidence="6">
    <location>
        <begin position="501"/>
        <end position="537"/>
    </location>
</feature>
<reference evidence="8" key="2">
    <citation type="submission" date="2021-04" db="EMBL/GenBank/DDBJ databases">
        <authorList>
            <person name="Podell S."/>
        </authorList>
    </citation>
    <scope>NUCLEOTIDE SEQUENCE</scope>
    <source>
        <strain evidence="8">Hildebrandi</strain>
    </source>
</reference>
<feature type="region of interest" description="Disordered" evidence="6">
    <location>
        <begin position="741"/>
        <end position="854"/>
    </location>
</feature>
<feature type="region of interest" description="Disordered" evidence="6">
    <location>
        <begin position="867"/>
        <end position="890"/>
    </location>
</feature>
<comment type="caution">
    <text evidence="8">The sequence shown here is derived from an EMBL/GenBank/DDBJ whole genome shotgun (WGS) entry which is preliminary data.</text>
</comment>
<proteinExistence type="predicted"/>
<feature type="compositionally biased region" description="Low complexity" evidence="6">
    <location>
        <begin position="505"/>
        <end position="517"/>
    </location>
</feature>
<dbReference type="GO" id="GO:0003729">
    <property type="term" value="F:mRNA binding"/>
    <property type="evidence" value="ECO:0007669"/>
    <property type="project" value="TreeGrafter"/>
</dbReference>
<evidence type="ECO:0000313" key="9">
    <source>
        <dbReference type="Proteomes" id="UP000693970"/>
    </source>
</evidence>
<accession>A0A9K3KM01</accession>
<dbReference type="InterPro" id="IPR051945">
    <property type="entry name" value="RRM_MRD1_RNA_proc_ribogen"/>
</dbReference>
<feature type="compositionally biased region" description="Low complexity" evidence="6">
    <location>
        <begin position="1"/>
        <end position="10"/>
    </location>
</feature>
<evidence type="ECO:0000256" key="6">
    <source>
        <dbReference type="SAM" id="MobiDB-lite"/>
    </source>
</evidence>
<evidence type="ECO:0000256" key="5">
    <source>
        <dbReference type="PROSITE-ProRule" id="PRU00176"/>
    </source>
</evidence>
<dbReference type="InterPro" id="IPR000504">
    <property type="entry name" value="RRM_dom"/>
</dbReference>
<feature type="domain" description="RRM" evidence="7">
    <location>
        <begin position="181"/>
        <end position="257"/>
    </location>
</feature>
<keyword evidence="2" id="KW-0677">Repeat</keyword>
<gene>
    <name evidence="8" type="ORF">IV203_005260</name>
</gene>
<evidence type="ECO:0000313" key="8">
    <source>
        <dbReference type="EMBL" id="KAG7346192.1"/>
    </source>
</evidence>
<dbReference type="CDD" id="cd00590">
    <property type="entry name" value="RRM_SF"/>
    <property type="match status" value="1"/>
</dbReference>
<feature type="region of interest" description="Disordered" evidence="6">
    <location>
        <begin position="55"/>
        <end position="91"/>
    </location>
</feature>
<feature type="compositionally biased region" description="Polar residues" evidence="6">
    <location>
        <begin position="149"/>
        <end position="158"/>
    </location>
</feature>
<keyword evidence="4" id="KW-0539">Nucleus</keyword>
<dbReference type="AlphaFoldDB" id="A0A9K3KM01"/>
<evidence type="ECO:0000256" key="1">
    <source>
        <dbReference type="ARBA" id="ARBA00004123"/>
    </source>
</evidence>
<dbReference type="Pfam" id="PF00076">
    <property type="entry name" value="RRM_1"/>
    <property type="match status" value="3"/>
</dbReference>
<feature type="region of interest" description="Disordered" evidence="6">
    <location>
        <begin position="132"/>
        <end position="170"/>
    </location>
</feature>
<name>A0A9K3KM01_9STRA</name>
<reference evidence="8" key="1">
    <citation type="journal article" date="2021" name="Sci. Rep.">
        <title>Diploid genomic architecture of Nitzschia inconspicua, an elite biomass production diatom.</title>
        <authorList>
            <person name="Oliver A."/>
            <person name="Podell S."/>
            <person name="Pinowska A."/>
            <person name="Traller J.C."/>
            <person name="Smith S.R."/>
            <person name="McClure R."/>
            <person name="Beliaev A."/>
            <person name="Bohutskyi P."/>
            <person name="Hill E.A."/>
            <person name="Rabines A."/>
            <person name="Zheng H."/>
            <person name="Allen L.Z."/>
            <person name="Kuo A."/>
            <person name="Grigoriev I.V."/>
            <person name="Allen A.E."/>
            <person name="Hazlebeck D."/>
            <person name="Allen E.E."/>
        </authorList>
    </citation>
    <scope>NUCLEOTIDE SEQUENCE</scope>
    <source>
        <strain evidence="8">Hildebrandi</strain>
    </source>
</reference>
<feature type="region of interest" description="Disordered" evidence="6">
    <location>
        <begin position="254"/>
        <end position="353"/>
    </location>
</feature>
<keyword evidence="9" id="KW-1185">Reference proteome</keyword>
<feature type="compositionally biased region" description="Basic and acidic residues" evidence="6">
    <location>
        <begin position="135"/>
        <end position="148"/>
    </location>
</feature>
<feature type="compositionally biased region" description="Basic residues" evidence="6">
    <location>
        <begin position="775"/>
        <end position="790"/>
    </location>
</feature>
<dbReference type="EMBL" id="JAGRRH010000021">
    <property type="protein sequence ID" value="KAG7346192.1"/>
    <property type="molecule type" value="Genomic_DNA"/>
</dbReference>
<dbReference type="PANTHER" id="PTHR48039:SF5">
    <property type="entry name" value="RNA-BINDING PROTEIN 28"/>
    <property type="match status" value="1"/>
</dbReference>
<feature type="compositionally biased region" description="Basic and acidic residues" evidence="6">
    <location>
        <begin position="267"/>
        <end position="277"/>
    </location>
</feature>
<feature type="region of interest" description="Disordered" evidence="6">
    <location>
        <begin position="1"/>
        <end position="23"/>
    </location>
</feature>
<feature type="domain" description="RRM" evidence="7">
    <location>
        <begin position="22"/>
        <end position="130"/>
    </location>
</feature>
<feature type="compositionally biased region" description="Basic and acidic residues" evidence="6">
    <location>
        <begin position="526"/>
        <end position="537"/>
    </location>
</feature>
<evidence type="ECO:0000256" key="4">
    <source>
        <dbReference type="ARBA" id="ARBA00023242"/>
    </source>
</evidence>
<dbReference type="GO" id="GO:0005634">
    <property type="term" value="C:nucleus"/>
    <property type="evidence" value="ECO:0007669"/>
    <property type="project" value="UniProtKB-SubCell"/>
</dbReference>
<dbReference type="PROSITE" id="PS50102">
    <property type="entry name" value="RRM"/>
    <property type="match status" value="3"/>
</dbReference>
<feature type="compositionally biased region" description="Acidic residues" evidence="6">
    <location>
        <begin position="313"/>
        <end position="348"/>
    </location>
</feature>
<dbReference type="SMART" id="SM00360">
    <property type="entry name" value="RRM"/>
    <property type="match status" value="3"/>
</dbReference>
<feature type="compositionally biased region" description="Low complexity" evidence="6">
    <location>
        <begin position="55"/>
        <end position="69"/>
    </location>
</feature>
<feature type="compositionally biased region" description="Basic and acidic residues" evidence="6">
    <location>
        <begin position="791"/>
        <end position="802"/>
    </location>
</feature>
<dbReference type="PANTHER" id="PTHR48039">
    <property type="entry name" value="RNA-BINDING MOTIF PROTEIN 14B"/>
    <property type="match status" value="1"/>
</dbReference>
<keyword evidence="3 5" id="KW-0694">RNA-binding</keyword>
<organism evidence="8 9">
    <name type="scientific">Nitzschia inconspicua</name>
    <dbReference type="NCBI Taxonomy" id="303405"/>
    <lineage>
        <taxon>Eukaryota</taxon>
        <taxon>Sar</taxon>
        <taxon>Stramenopiles</taxon>
        <taxon>Ochrophyta</taxon>
        <taxon>Bacillariophyta</taxon>
        <taxon>Bacillariophyceae</taxon>
        <taxon>Bacillariophycidae</taxon>
        <taxon>Bacillariales</taxon>
        <taxon>Bacillariaceae</taxon>
        <taxon>Nitzschia</taxon>
    </lineage>
</organism>